<reference evidence="1 2" key="1">
    <citation type="submission" date="2017-10" db="EMBL/GenBank/DDBJ databases">
        <title>Biodiversity and function of Thalassospira species in the particle-attached aromatic-hydrocarbon-degrading consortia from the surface seawater of the China South Sea.</title>
        <authorList>
            <person name="Dong C."/>
            <person name="Liu R."/>
            <person name="Shao Z."/>
        </authorList>
    </citation>
    <scope>NUCLEOTIDE SEQUENCE [LARGE SCALE GENOMIC DNA]</scope>
    <source>
        <strain evidence="1 2">CSC3H3</strain>
    </source>
</reference>
<dbReference type="Proteomes" id="UP000233458">
    <property type="component" value="Chromosome"/>
</dbReference>
<evidence type="ECO:0000313" key="2">
    <source>
        <dbReference type="Proteomes" id="UP000233458"/>
    </source>
</evidence>
<protein>
    <submittedName>
        <fullName evidence="1">Uncharacterized protein</fullName>
    </submittedName>
</protein>
<name>A0ABM6QBH8_9PROT</name>
<sequence length="74" mass="8374">MYAYCYGSGDIHIAPEMPVEATLLMSGPEAILRWRIGNIRRVPGIPAEVYAGEKQAITQFKRFLRVPRRKVRGA</sequence>
<proteinExistence type="predicted"/>
<accession>A0ABM6QBH8</accession>
<organism evidence="1 2">
    <name type="scientific">Thalassospira marina</name>
    <dbReference type="NCBI Taxonomy" id="2048283"/>
    <lineage>
        <taxon>Bacteria</taxon>
        <taxon>Pseudomonadati</taxon>
        <taxon>Pseudomonadota</taxon>
        <taxon>Alphaproteobacteria</taxon>
        <taxon>Rhodospirillales</taxon>
        <taxon>Thalassospiraceae</taxon>
        <taxon>Thalassospira</taxon>
    </lineage>
</organism>
<dbReference type="RefSeq" id="WP_101285378.1">
    <property type="nucleotide sequence ID" value="NZ_CP024199.1"/>
</dbReference>
<dbReference type="EMBL" id="CP024199">
    <property type="protein sequence ID" value="AUG53912.1"/>
    <property type="molecule type" value="Genomic_DNA"/>
</dbReference>
<gene>
    <name evidence="1" type="ORF">CSC3H3_15205</name>
</gene>
<keyword evidence="2" id="KW-1185">Reference proteome</keyword>
<evidence type="ECO:0000313" key="1">
    <source>
        <dbReference type="EMBL" id="AUG53912.1"/>
    </source>
</evidence>